<keyword evidence="1" id="KW-0677">Repeat</keyword>
<dbReference type="EMBL" id="RBNI01001989">
    <property type="protein sequence ID" value="RUP49762.1"/>
    <property type="molecule type" value="Genomic_DNA"/>
</dbReference>
<sequence>MLLNPAARLRPLWTRSRLNFTVTTLPFLRPAMRSASPTCRFAPPCLTTEADNTFHHVQSSPVSMPLKTGFESVQLYAARMKQHLDNGNIAGVFAEYASLSSENIQPSLEVYHTFLKGCVANLNFSKAVEAVERLQADSRHASAVTPIQEIYSLLLEVASLDFHAVDDIAKVAEWFHDASRSPLPPEILSDIEAWNKILKASLKLGSSYRRNELVPLSYRTCLSRSVRKANGILRRIDQLEKYKRNLAEPQMPPSSQITELLALSFASAGFQAKSEEILRQAASQGYTPSNDFWYTLARNHAYQGNLPEVKQIADENVTRQNSDAIAVDAKSLFLPVLTLAHKVALEKYVIEFASEVGVTGLNRRLSRVEQRVQPLHDSYRELTGEISRADAALLGTQTYNLMIEYNILANRINHQQFPMSTTEDIFTEMQTRGLQLDFGTFFNLMRGYARTHEFDTRLGNVRLDKALQVLQRMENAGVNTNHQSIFQVLFEACLPHNAQYNSDNFHLRRKLSGVWAKPHNAQYNSDNFHLRRKLSGVWAKPLKTLYVDPRIFDIERIMRDSKVSHDRITLKTLFTCLGVSGQYHALWNRWREMQLKGIHRNVGLYQRIFALCSLDVDQARYALTVVRHQMARETPPVRISWGIYESLLDCCIASQDVVTAREVIEAMKVDIFPANKQLHADSRKVWPHDDSPLFYTPLIRACFLIRGLENEGFRLLEEAAQRDVKYDNFLWTEVISYLVHAGVDHGKVQEIFNEFVMSRFERTAKIPIPVAECAPIVPFPSGPYTTTDTRIIDLYLTSLLRSQNLSVLRDVFATYAEQSQELYVTRDTVRGFIDLAINERNVEDAKWFINEVAPRVAGKTTSYRKWLSMQQMKLNQHNAVVKPLDPCRILPH</sequence>
<evidence type="ECO:0000313" key="2">
    <source>
        <dbReference type="EMBL" id="RUP49762.1"/>
    </source>
</evidence>
<comment type="caution">
    <text evidence="2">The sequence shown here is derived from an EMBL/GenBank/DDBJ whole genome shotgun (WGS) entry which is preliminary data.</text>
</comment>
<keyword evidence="3" id="KW-1185">Reference proteome</keyword>
<dbReference type="InterPro" id="IPR011990">
    <property type="entry name" value="TPR-like_helical_dom_sf"/>
</dbReference>
<evidence type="ECO:0000256" key="1">
    <source>
        <dbReference type="ARBA" id="ARBA00022737"/>
    </source>
</evidence>
<accession>A0A433DFY9</accession>
<dbReference type="Proteomes" id="UP000268093">
    <property type="component" value="Unassembled WGS sequence"/>
</dbReference>
<protein>
    <recommendedName>
        <fullName evidence="4">Pentacotripeptide-repeat region of PRORP domain-containing protein</fullName>
    </recommendedName>
</protein>
<organism evidence="2 3">
    <name type="scientific">Jimgerdemannia flammicorona</name>
    <dbReference type="NCBI Taxonomy" id="994334"/>
    <lineage>
        <taxon>Eukaryota</taxon>
        <taxon>Fungi</taxon>
        <taxon>Fungi incertae sedis</taxon>
        <taxon>Mucoromycota</taxon>
        <taxon>Mucoromycotina</taxon>
        <taxon>Endogonomycetes</taxon>
        <taxon>Endogonales</taxon>
        <taxon>Endogonaceae</taxon>
        <taxon>Jimgerdemannia</taxon>
    </lineage>
</organism>
<dbReference type="PANTHER" id="PTHR47447">
    <property type="entry name" value="OS03G0856100 PROTEIN"/>
    <property type="match status" value="1"/>
</dbReference>
<dbReference type="PANTHER" id="PTHR47447:SF17">
    <property type="entry name" value="OS12G0638900 PROTEIN"/>
    <property type="match status" value="1"/>
</dbReference>
<dbReference type="Gene3D" id="1.25.40.10">
    <property type="entry name" value="Tetratricopeptide repeat domain"/>
    <property type="match status" value="2"/>
</dbReference>
<evidence type="ECO:0008006" key="4">
    <source>
        <dbReference type="Google" id="ProtNLM"/>
    </source>
</evidence>
<dbReference type="AlphaFoldDB" id="A0A433DFY9"/>
<dbReference type="OrthoDB" id="185373at2759"/>
<name>A0A433DFY9_9FUNG</name>
<reference evidence="2 3" key="1">
    <citation type="journal article" date="2018" name="New Phytol.">
        <title>Phylogenomics of Endogonaceae and evolution of mycorrhizas within Mucoromycota.</title>
        <authorList>
            <person name="Chang Y."/>
            <person name="Desiro A."/>
            <person name="Na H."/>
            <person name="Sandor L."/>
            <person name="Lipzen A."/>
            <person name="Clum A."/>
            <person name="Barry K."/>
            <person name="Grigoriev I.V."/>
            <person name="Martin F.M."/>
            <person name="Stajich J.E."/>
            <person name="Smith M.E."/>
            <person name="Bonito G."/>
            <person name="Spatafora J.W."/>
        </authorList>
    </citation>
    <scope>NUCLEOTIDE SEQUENCE [LARGE SCALE GENOMIC DNA]</scope>
    <source>
        <strain evidence="2 3">GMNB39</strain>
    </source>
</reference>
<evidence type="ECO:0000313" key="3">
    <source>
        <dbReference type="Proteomes" id="UP000268093"/>
    </source>
</evidence>
<proteinExistence type="predicted"/>
<gene>
    <name evidence="2" type="ORF">BC936DRAFT_141544</name>
</gene>